<keyword evidence="2" id="KW-1185">Reference proteome</keyword>
<sequence length="109" mass="13225">MKISEHQFLLLGRELDRLLERVAQRIRDLNTLYFMDSNKLTAKGRAIEFELKRAKEYYGERDPRLWDSLYYLTKNGIRFKSFLLPRDFVPLKEQMKDLNEKNVPMKINR</sequence>
<name>A0ABS3BLC9_9BACT</name>
<evidence type="ECO:0000313" key="2">
    <source>
        <dbReference type="Proteomes" id="UP000664698"/>
    </source>
</evidence>
<dbReference type="Proteomes" id="UP000664698">
    <property type="component" value="Unassembled WGS sequence"/>
</dbReference>
<gene>
    <name evidence="1" type="ORF">J0A67_04530</name>
</gene>
<reference evidence="1 2" key="1">
    <citation type="submission" date="2021-03" db="EMBL/GenBank/DDBJ databases">
        <title>novel species isolated from a fishpond in China.</title>
        <authorList>
            <person name="Lu H."/>
            <person name="Cai Z."/>
        </authorList>
    </citation>
    <scope>NUCLEOTIDE SEQUENCE [LARGE SCALE GENOMIC DNA]</scope>
    <source>
        <strain evidence="1 2">JCM 31546</strain>
    </source>
</reference>
<evidence type="ECO:0000313" key="1">
    <source>
        <dbReference type="EMBL" id="MBN7800113.1"/>
    </source>
</evidence>
<dbReference type="EMBL" id="JAFKCW010000001">
    <property type="protein sequence ID" value="MBN7800113.1"/>
    <property type="molecule type" value="Genomic_DNA"/>
</dbReference>
<organism evidence="1 2">
    <name type="scientific">Algoriphagus aestuariicola</name>
    <dbReference type="NCBI Taxonomy" id="1852016"/>
    <lineage>
        <taxon>Bacteria</taxon>
        <taxon>Pseudomonadati</taxon>
        <taxon>Bacteroidota</taxon>
        <taxon>Cytophagia</taxon>
        <taxon>Cytophagales</taxon>
        <taxon>Cyclobacteriaceae</taxon>
        <taxon>Algoriphagus</taxon>
    </lineage>
</organism>
<protein>
    <submittedName>
        <fullName evidence="1">Uncharacterized protein</fullName>
    </submittedName>
</protein>
<proteinExistence type="predicted"/>
<comment type="caution">
    <text evidence="1">The sequence shown here is derived from an EMBL/GenBank/DDBJ whole genome shotgun (WGS) entry which is preliminary data.</text>
</comment>
<dbReference type="RefSeq" id="WP_206568074.1">
    <property type="nucleotide sequence ID" value="NZ_JAFKCW010000001.1"/>
</dbReference>
<accession>A0ABS3BLC9</accession>